<dbReference type="Pfam" id="PF07027">
    <property type="entry name" value="DUF1318"/>
    <property type="match status" value="1"/>
</dbReference>
<name>A0A8J6P205_9BACT</name>
<protein>
    <submittedName>
        <fullName evidence="1">DUF1318 domain-containing protein</fullName>
    </submittedName>
</protein>
<gene>
    <name evidence="1" type="ORF">H8D96_05955</name>
</gene>
<proteinExistence type="predicted"/>
<dbReference type="EMBL" id="JACNIG010000142">
    <property type="protein sequence ID" value="MBC8431445.1"/>
    <property type="molecule type" value="Genomic_DNA"/>
</dbReference>
<accession>A0A8J6P205</accession>
<dbReference type="Proteomes" id="UP000605201">
    <property type="component" value="Unassembled WGS sequence"/>
</dbReference>
<reference evidence="1 2" key="1">
    <citation type="submission" date="2020-08" db="EMBL/GenBank/DDBJ databases">
        <title>Bridging the membrane lipid divide: bacteria of the FCB group superphylum have the potential to synthesize archaeal ether lipids.</title>
        <authorList>
            <person name="Villanueva L."/>
            <person name="Von Meijenfeldt F.A.B."/>
            <person name="Westbye A.B."/>
            <person name="Yadav S."/>
            <person name="Hopmans E.C."/>
            <person name="Dutilh B.E."/>
            <person name="Sinninghe Damste J.S."/>
        </authorList>
    </citation>
    <scope>NUCLEOTIDE SEQUENCE [LARGE SCALE GENOMIC DNA]</scope>
    <source>
        <strain evidence="1">NIOZ-UU17</strain>
    </source>
</reference>
<evidence type="ECO:0000313" key="2">
    <source>
        <dbReference type="Proteomes" id="UP000605201"/>
    </source>
</evidence>
<dbReference type="PROSITE" id="PS51257">
    <property type="entry name" value="PROKAR_LIPOPROTEIN"/>
    <property type="match status" value="1"/>
</dbReference>
<organism evidence="1 2">
    <name type="scientific">Candidatus Desulfatibia vada</name>
    <dbReference type="NCBI Taxonomy" id="2841696"/>
    <lineage>
        <taxon>Bacteria</taxon>
        <taxon>Pseudomonadati</taxon>
        <taxon>Thermodesulfobacteriota</taxon>
        <taxon>Desulfobacteria</taxon>
        <taxon>Desulfobacterales</taxon>
        <taxon>Desulfobacterales incertae sedis</taxon>
        <taxon>Candidatus Desulfatibia</taxon>
    </lineage>
</organism>
<dbReference type="InterPro" id="IPR008309">
    <property type="entry name" value="YdbL"/>
</dbReference>
<evidence type="ECO:0000313" key="1">
    <source>
        <dbReference type="EMBL" id="MBC8431445.1"/>
    </source>
</evidence>
<comment type="caution">
    <text evidence="1">The sequence shown here is derived from an EMBL/GenBank/DDBJ whole genome shotgun (WGS) entry which is preliminary data.</text>
</comment>
<dbReference type="AlphaFoldDB" id="A0A8J6P205"/>
<sequence>MRALIGVILIFVAGCTLAEVKVEVMSERTALENQVLGTYNALDREMLLVASVRGVDSRGRIQPPPKHSQEHKDAVTAMQALSFHADDLQTFKQLGWAGENNSGLVEIFQMENDNVPESLKDFAERFKPEEFKYVVAQINESRELIMHRVIDINENLTEADMPQIRRIFGKLNTENALPGEKIQQPDGTWTVKK</sequence>